<reference evidence="2 3" key="1">
    <citation type="submission" date="2022-06" db="EMBL/GenBank/DDBJ databases">
        <title>Paraconexibacter antarcticus.</title>
        <authorList>
            <person name="Kim C.S."/>
        </authorList>
    </citation>
    <scope>NUCLEOTIDE SEQUENCE [LARGE SCALE GENOMIC DNA]</scope>
    <source>
        <strain evidence="2 3">02-257</strain>
    </source>
</reference>
<keyword evidence="1" id="KW-0472">Membrane</keyword>
<dbReference type="Proteomes" id="UP001056035">
    <property type="component" value="Chromosome"/>
</dbReference>
<dbReference type="EMBL" id="CP098502">
    <property type="protein sequence ID" value="UTI63448.1"/>
    <property type="molecule type" value="Genomic_DNA"/>
</dbReference>
<feature type="transmembrane region" description="Helical" evidence="1">
    <location>
        <begin position="43"/>
        <end position="69"/>
    </location>
</feature>
<sequence length="74" mass="7781">MSNQTITYVVAVTAAVAGLAAYVGLILVPAWQSYSRAWERAAASFLTLYVLAAFVGLGVAGGAAIVWFWDRISG</sequence>
<dbReference type="RefSeq" id="WP_254570173.1">
    <property type="nucleotide sequence ID" value="NZ_CP098502.1"/>
</dbReference>
<keyword evidence="1" id="KW-0812">Transmembrane</keyword>
<proteinExistence type="predicted"/>
<organism evidence="2 3">
    <name type="scientific">Paraconexibacter antarcticus</name>
    <dbReference type="NCBI Taxonomy" id="2949664"/>
    <lineage>
        <taxon>Bacteria</taxon>
        <taxon>Bacillati</taxon>
        <taxon>Actinomycetota</taxon>
        <taxon>Thermoleophilia</taxon>
        <taxon>Solirubrobacterales</taxon>
        <taxon>Paraconexibacteraceae</taxon>
        <taxon>Paraconexibacter</taxon>
    </lineage>
</organism>
<protein>
    <submittedName>
        <fullName evidence="2">Uncharacterized protein</fullName>
    </submittedName>
</protein>
<keyword evidence="3" id="KW-1185">Reference proteome</keyword>
<keyword evidence="1" id="KW-1133">Transmembrane helix</keyword>
<evidence type="ECO:0000256" key="1">
    <source>
        <dbReference type="SAM" id="Phobius"/>
    </source>
</evidence>
<evidence type="ECO:0000313" key="3">
    <source>
        <dbReference type="Proteomes" id="UP001056035"/>
    </source>
</evidence>
<name>A0ABY5DQE1_9ACTN</name>
<evidence type="ECO:0000313" key="2">
    <source>
        <dbReference type="EMBL" id="UTI63448.1"/>
    </source>
</evidence>
<accession>A0ABY5DQE1</accession>
<feature type="transmembrane region" description="Helical" evidence="1">
    <location>
        <begin position="6"/>
        <end position="31"/>
    </location>
</feature>
<gene>
    <name evidence="2" type="ORF">NBH00_19120</name>
</gene>